<evidence type="ECO:0000313" key="3">
    <source>
        <dbReference type="EMBL" id="QDV26256.1"/>
    </source>
</evidence>
<feature type="domain" description="Zinc-ribbon 15" evidence="2">
    <location>
        <begin position="19"/>
        <end position="65"/>
    </location>
</feature>
<sequence length="216" mass="23814">MLVIGTFDWASTRLRGMFACPNCESTESFRLRASRPFLTLYFIPVLPIGGLHEYVECSNCKSSFEPVVLTNHMVPATGSGGSTMPQTNEAPFEIDLLTILALMMVEDGQVTEGEIRIARRLFENMTEENLTREDLGKACSQVQVKRLNTSNFLATAAPRRTHDEKLLMVQAMFGVAGADGEISPGRMSSMVRAQQLLGLDESEFQLAVQATSGWLT</sequence>
<dbReference type="Proteomes" id="UP000318017">
    <property type="component" value="Chromosome"/>
</dbReference>
<feature type="domain" description="Co-chaperone DjlA N-terminal" evidence="1">
    <location>
        <begin position="94"/>
        <end position="207"/>
    </location>
</feature>
<keyword evidence="4" id="KW-1185">Reference proteome</keyword>
<protein>
    <submittedName>
        <fullName evidence="3">Tellurite resistance protein TerB</fullName>
    </submittedName>
</protein>
<dbReference type="Pfam" id="PF05099">
    <property type="entry name" value="TerB"/>
    <property type="match status" value="1"/>
</dbReference>
<dbReference type="SUPFAM" id="SSF158682">
    <property type="entry name" value="TerB-like"/>
    <property type="match status" value="1"/>
</dbReference>
<dbReference type="EMBL" id="CP036298">
    <property type="protein sequence ID" value="QDV26256.1"/>
    <property type="molecule type" value="Genomic_DNA"/>
</dbReference>
<evidence type="ECO:0000259" key="2">
    <source>
        <dbReference type="Pfam" id="PF17032"/>
    </source>
</evidence>
<dbReference type="Pfam" id="PF17032">
    <property type="entry name" value="Zn_ribbon_15"/>
    <property type="match status" value="1"/>
</dbReference>
<dbReference type="OrthoDB" id="1261251at2"/>
<accession>A0A518GCC6</accession>
<dbReference type="InterPro" id="IPR007791">
    <property type="entry name" value="DjlA_N"/>
</dbReference>
<dbReference type="AlphaFoldDB" id="A0A518GCC6"/>
<organism evidence="3 4">
    <name type="scientific">Aureliella helgolandensis</name>
    <dbReference type="NCBI Taxonomy" id="2527968"/>
    <lineage>
        <taxon>Bacteria</taxon>
        <taxon>Pseudomonadati</taxon>
        <taxon>Planctomycetota</taxon>
        <taxon>Planctomycetia</taxon>
        <taxon>Pirellulales</taxon>
        <taxon>Pirellulaceae</taxon>
        <taxon>Aureliella</taxon>
    </lineage>
</organism>
<dbReference type="CDD" id="cd07177">
    <property type="entry name" value="terB_like"/>
    <property type="match status" value="1"/>
</dbReference>
<dbReference type="InterPro" id="IPR031493">
    <property type="entry name" value="Zinc_ribbon_15"/>
</dbReference>
<dbReference type="KEGG" id="ahel:Q31a_46280"/>
<gene>
    <name evidence="3" type="ORF">Q31a_46280</name>
</gene>
<evidence type="ECO:0000313" key="4">
    <source>
        <dbReference type="Proteomes" id="UP000318017"/>
    </source>
</evidence>
<evidence type="ECO:0000259" key="1">
    <source>
        <dbReference type="Pfam" id="PF05099"/>
    </source>
</evidence>
<dbReference type="Gene3D" id="1.10.3680.10">
    <property type="entry name" value="TerB-like"/>
    <property type="match status" value="1"/>
</dbReference>
<dbReference type="InterPro" id="IPR029024">
    <property type="entry name" value="TerB-like"/>
</dbReference>
<reference evidence="3 4" key="1">
    <citation type="submission" date="2019-02" db="EMBL/GenBank/DDBJ databases">
        <title>Deep-cultivation of Planctomycetes and their phenomic and genomic characterization uncovers novel biology.</title>
        <authorList>
            <person name="Wiegand S."/>
            <person name="Jogler M."/>
            <person name="Boedeker C."/>
            <person name="Pinto D."/>
            <person name="Vollmers J."/>
            <person name="Rivas-Marin E."/>
            <person name="Kohn T."/>
            <person name="Peeters S.H."/>
            <person name="Heuer A."/>
            <person name="Rast P."/>
            <person name="Oberbeckmann S."/>
            <person name="Bunk B."/>
            <person name="Jeske O."/>
            <person name="Meyerdierks A."/>
            <person name="Storesund J.E."/>
            <person name="Kallscheuer N."/>
            <person name="Luecker S."/>
            <person name="Lage O.M."/>
            <person name="Pohl T."/>
            <person name="Merkel B.J."/>
            <person name="Hornburger P."/>
            <person name="Mueller R.-W."/>
            <person name="Bruemmer F."/>
            <person name="Labrenz M."/>
            <person name="Spormann A.M."/>
            <person name="Op den Camp H."/>
            <person name="Overmann J."/>
            <person name="Amann R."/>
            <person name="Jetten M.S.M."/>
            <person name="Mascher T."/>
            <person name="Medema M.H."/>
            <person name="Devos D.P."/>
            <person name="Kaster A.-K."/>
            <person name="Ovreas L."/>
            <person name="Rohde M."/>
            <person name="Galperin M.Y."/>
            <person name="Jogler C."/>
        </authorList>
    </citation>
    <scope>NUCLEOTIDE SEQUENCE [LARGE SCALE GENOMIC DNA]</scope>
    <source>
        <strain evidence="3 4">Q31a</strain>
    </source>
</reference>
<proteinExistence type="predicted"/>
<dbReference type="RefSeq" id="WP_145082269.1">
    <property type="nucleotide sequence ID" value="NZ_CP036298.1"/>
</dbReference>
<name>A0A518GCC6_9BACT</name>